<keyword evidence="5" id="KW-1003">Cell membrane</keyword>
<dbReference type="EC" id="3.5.1.41" evidence="20"/>
<evidence type="ECO:0000256" key="22">
    <source>
        <dbReference type="SAM" id="MobiDB-lite"/>
    </source>
</evidence>
<comment type="catalytic activity">
    <reaction evidence="21">
        <text>[(1-&gt;4)-N-acetyl-beta-D-glucosaminyl](n) + n H2O = chitosan + n acetate</text>
        <dbReference type="Rhea" id="RHEA:10464"/>
        <dbReference type="Rhea" id="RHEA-COMP:9593"/>
        <dbReference type="Rhea" id="RHEA-COMP:9597"/>
        <dbReference type="ChEBI" id="CHEBI:15377"/>
        <dbReference type="ChEBI" id="CHEBI:17029"/>
        <dbReference type="ChEBI" id="CHEBI:30089"/>
        <dbReference type="ChEBI" id="CHEBI:57704"/>
        <dbReference type="EC" id="3.5.1.41"/>
    </reaction>
    <physiologicalReaction direction="left-to-right" evidence="21">
        <dbReference type="Rhea" id="RHEA:10465"/>
    </physiologicalReaction>
</comment>
<feature type="compositionally biased region" description="Low complexity" evidence="22">
    <location>
        <begin position="409"/>
        <end position="418"/>
    </location>
</feature>
<dbReference type="GO" id="GO:0000272">
    <property type="term" value="P:polysaccharide catabolic process"/>
    <property type="evidence" value="ECO:0007669"/>
    <property type="project" value="UniProtKB-KW"/>
</dbReference>
<name>A8PR58_MALGO</name>
<keyword evidence="18" id="KW-0961">Cell wall biogenesis/degradation</keyword>
<evidence type="ECO:0000256" key="19">
    <source>
        <dbReference type="ARBA" id="ARBA00023326"/>
    </source>
</evidence>
<evidence type="ECO:0000256" key="18">
    <source>
        <dbReference type="ARBA" id="ARBA00023316"/>
    </source>
</evidence>
<keyword evidence="17" id="KW-0449">Lipoprotein</keyword>
<reference evidence="25 26" key="1">
    <citation type="journal article" date="2007" name="Proc. Natl. Acad. Sci. U.S.A.">
        <title>Dandruff-associated Malassezia genomes reveal convergent and divergent virulence traits shared with plant and human fungal pathogens.</title>
        <authorList>
            <person name="Xu J."/>
            <person name="Saunders C.W."/>
            <person name="Hu P."/>
            <person name="Grant R.A."/>
            <person name="Boekhout T."/>
            <person name="Kuramae E.E."/>
            <person name="Kronstad J.W."/>
            <person name="Deangelis Y.M."/>
            <person name="Reeder N.L."/>
            <person name="Johnstone K.R."/>
            <person name="Leland M."/>
            <person name="Fieno A.M."/>
            <person name="Begley W.M."/>
            <person name="Sun Y."/>
            <person name="Lacey M.P."/>
            <person name="Chaudhary T."/>
            <person name="Keough T."/>
            <person name="Chu L."/>
            <person name="Sears R."/>
            <person name="Yuan B."/>
            <person name="Dawson T.L.Jr."/>
        </authorList>
    </citation>
    <scope>NUCLEOTIDE SEQUENCE [LARGE SCALE GENOMIC DNA]</scope>
    <source>
        <strain evidence="26">ATCC MYA-4612 / CBS 7966</strain>
    </source>
</reference>
<keyword evidence="10 23" id="KW-0732">Signal</keyword>
<comment type="cofactor">
    <cofactor evidence="1">
        <name>Co(2+)</name>
        <dbReference type="ChEBI" id="CHEBI:48828"/>
    </cofactor>
</comment>
<keyword evidence="14" id="KW-0325">Glycoprotein</keyword>
<dbReference type="GeneID" id="5857141"/>
<keyword evidence="11" id="KW-0378">Hydrolase</keyword>
<evidence type="ECO:0000256" key="9">
    <source>
        <dbReference type="ARBA" id="ARBA00022723"/>
    </source>
</evidence>
<dbReference type="VEuPathDB" id="FungiDB:MGL_0610"/>
<evidence type="ECO:0000256" key="7">
    <source>
        <dbReference type="ARBA" id="ARBA00022525"/>
    </source>
</evidence>
<dbReference type="STRING" id="425265.A8PR58"/>
<dbReference type="InParanoid" id="A8PR58"/>
<dbReference type="InterPro" id="IPR002509">
    <property type="entry name" value="NODB_dom"/>
</dbReference>
<dbReference type="OMA" id="PISACYN"/>
<evidence type="ECO:0000256" key="12">
    <source>
        <dbReference type="ARBA" id="ARBA00023024"/>
    </source>
</evidence>
<keyword evidence="26" id="KW-1185">Reference proteome</keyword>
<dbReference type="EMBL" id="AAYY01000001">
    <property type="protein sequence ID" value="EDP45621.1"/>
    <property type="molecule type" value="Genomic_DNA"/>
</dbReference>
<dbReference type="Pfam" id="PF01522">
    <property type="entry name" value="Polysacc_deac_1"/>
    <property type="match status" value="1"/>
</dbReference>
<comment type="subcellular location">
    <subcellularLocation>
        <location evidence="3">Cell membrane</location>
        <topology evidence="3">Lipid-anchor</topology>
        <topology evidence="3">GPI-anchor</topology>
    </subcellularLocation>
    <subcellularLocation>
        <location evidence="2">Secreted</location>
        <location evidence="2">Cell wall</location>
    </subcellularLocation>
</comment>
<evidence type="ECO:0000256" key="3">
    <source>
        <dbReference type="ARBA" id="ARBA00004609"/>
    </source>
</evidence>
<evidence type="ECO:0000256" key="4">
    <source>
        <dbReference type="ARBA" id="ARBA00010973"/>
    </source>
</evidence>
<accession>A8PR58</accession>
<evidence type="ECO:0000256" key="17">
    <source>
        <dbReference type="ARBA" id="ARBA00023288"/>
    </source>
</evidence>
<dbReference type="InterPro" id="IPR050248">
    <property type="entry name" value="Polysacc_deacetylase_ArnD"/>
</dbReference>
<evidence type="ECO:0000256" key="6">
    <source>
        <dbReference type="ARBA" id="ARBA00022512"/>
    </source>
</evidence>
<keyword evidence="9" id="KW-0479">Metal-binding</keyword>
<evidence type="ECO:0000256" key="21">
    <source>
        <dbReference type="ARBA" id="ARBA00048494"/>
    </source>
</evidence>
<evidence type="ECO:0000256" key="14">
    <source>
        <dbReference type="ARBA" id="ARBA00023180"/>
    </source>
</evidence>
<proteinExistence type="inferred from homology"/>
<keyword evidence="15" id="KW-0119">Carbohydrate metabolism</keyword>
<comment type="similarity">
    <text evidence="4">Belongs to the polysaccharide deacetylase family.</text>
</comment>
<dbReference type="GO" id="GO:0006032">
    <property type="term" value="P:chitin catabolic process"/>
    <property type="evidence" value="ECO:0007669"/>
    <property type="project" value="UniProtKB-KW"/>
</dbReference>
<evidence type="ECO:0000256" key="16">
    <source>
        <dbReference type="ARBA" id="ARBA00023285"/>
    </source>
</evidence>
<feature type="domain" description="NodB homology" evidence="24">
    <location>
        <begin position="154"/>
        <end position="342"/>
    </location>
</feature>
<protein>
    <recommendedName>
        <fullName evidence="20">chitin deacetylase</fullName>
        <ecNumber evidence="20">3.5.1.41</ecNumber>
    </recommendedName>
</protein>
<feature type="compositionally biased region" description="Basic and acidic residues" evidence="22">
    <location>
        <begin position="422"/>
        <end position="431"/>
    </location>
</feature>
<dbReference type="GO" id="GO:0046872">
    <property type="term" value="F:metal ion binding"/>
    <property type="evidence" value="ECO:0007669"/>
    <property type="project" value="UniProtKB-KW"/>
</dbReference>
<dbReference type="GO" id="GO:0004099">
    <property type="term" value="F:chitin deacetylase activity"/>
    <property type="evidence" value="ECO:0007669"/>
    <property type="project" value="UniProtKB-EC"/>
</dbReference>
<keyword evidence="19" id="KW-0624">Polysaccharide degradation</keyword>
<evidence type="ECO:0000256" key="8">
    <source>
        <dbReference type="ARBA" id="ARBA00022622"/>
    </source>
</evidence>
<keyword evidence="13" id="KW-0472">Membrane</keyword>
<dbReference type="GO" id="GO:0098552">
    <property type="term" value="C:side of membrane"/>
    <property type="evidence" value="ECO:0007669"/>
    <property type="project" value="UniProtKB-KW"/>
</dbReference>
<dbReference type="KEGG" id="mgl:MGL_0610"/>
<dbReference type="GO" id="GO:0009272">
    <property type="term" value="P:fungal-type cell wall biogenesis"/>
    <property type="evidence" value="ECO:0007669"/>
    <property type="project" value="UniProtKB-ARBA"/>
</dbReference>
<evidence type="ECO:0000313" key="25">
    <source>
        <dbReference type="EMBL" id="EDP45621.1"/>
    </source>
</evidence>
<keyword evidence="6" id="KW-0134">Cell wall</keyword>
<evidence type="ECO:0000313" key="26">
    <source>
        <dbReference type="Proteomes" id="UP000008837"/>
    </source>
</evidence>
<dbReference type="InterPro" id="IPR011330">
    <property type="entry name" value="Glyco_hydro/deAcase_b/a-brl"/>
</dbReference>
<dbReference type="PANTHER" id="PTHR10587">
    <property type="entry name" value="GLYCOSYL TRANSFERASE-RELATED"/>
    <property type="match status" value="1"/>
</dbReference>
<evidence type="ECO:0000256" key="5">
    <source>
        <dbReference type="ARBA" id="ARBA00022475"/>
    </source>
</evidence>
<keyword evidence="8" id="KW-0336">GPI-anchor</keyword>
<sequence length="472" mass="51856">MKLTLISSALLVVGASAKLHTPSTHVDYVRRALPSDAAGYAKLDNPTKECKYYTPPEMEQMLKDRLPKAGKVADILPNDDEAKKVWKEIQDTGIIPEEVKTKPDASNGKHAEVDIKSANYDADKDPDCWWSASQCTKPKHNKIPEDIAVCPEGSTYGLTFDDGPNCSHNAFYDFLKQKKLKASLFYIGTNVATWPYQAQRGLADGHDICVHTWSHPAMTTLSDSQVFAELFYTVRVIKAVLGITTTCWRPPFGDTDDRVRAIAAGLGLRTIHWREDTDDWQMASTGSPKQVRQNYDKIVDKASNESPIVLAHELHNDTMSIFIEKESKIADAYKHVAPVSACMNVTNPYMENQIVYPNFEEYTGGNANYKGLPDMSNMKINPNVDFSALSLAKMDTGFAPGGENKKQTDTGSATFSSDSSDDGSKNAKGSKDGGSGGKDNSHKENGAIQFSSLSLWAALLSSITITFVTFQV</sequence>
<evidence type="ECO:0000256" key="23">
    <source>
        <dbReference type="SAM" id="SignalP"/>
    </source>
</evidence>
<evidence type="ECO:0000256" key="1">
    <source>
        <dbReference type="ARBA" id="ARBA00001941"/>
    </source>
</evidence>
<evidence type="ECO:0000256" key="20">
    <source>
        <dbReference type="ARBA" id="ARBA00024056"/>
    </source>
</evidence>
<keyword evidence="7" id="KW-0964">Secreted</keyword>
<evidence type="ECO:0000256" key="2">
    <source>
        <dbReference type="ARBA" id="ARBA00004191"/>
    </source>
</evidence>
<dbReference type="Gene3D" id="3.20.20.370">
    <property type="entry name" value="Glycoside hydrolase/deacetylase"/>
    <property type="match status" value="1"/>
</dbReference>
<comment type="caution">
    <text evidence="25">The sequence shown here is derived from an EMBL/GenBank/DDBJ whole genome shotgun (WGS) entry which is preliminary data.</text>
</comment>
<feature type="signal peptide" evidence="23">
    <location>
        <begin position="1"/>
        <end position="17"/>
    </location>
</feature>
<keyword evidence="12" id="KW-0146">Chitin degradation</keyword>
<evidence type="ECO:0000256" key="11">
    <source>
        <dbReference type="ARBA" id="ARBA00022801"/>
    </source>
</evidence>
<dbReference type="GO" id="GO:0071555">
    <property type="term" value="P:cell wall organization"/>
    <property type="evidence" value="ECO:0007669"/>
    <property type="project" value="UniProtKB-KW"/>
</dbReference>
<evidence type="ECO:0000259" key="24">
    <source>
        <dbReference type="PROSITE" id="PS51677"/>
    </source>
</evidence>
<feature type="chain" id="PRO_5002727840" description="chitin deacetylase" evidence="23">
    <location>
        <begin position="18"/>
        <end position="472"/>
    </location>
</feature>
<gene>
    <name evidence="25" type="ORF">MGL_0610</name>
</gene>
<evidence type="ECO:0000256" key="15">
    <source>
        <dbReference type="ARBA" id="ARBA00023277"/>
    </source>
</evidence>
<dbReference type="AlphaFoldDB" id="A8PR58"/>
<evidence type="ECO:0000256" key="13">
    <source>
        <dbReference type="ARBA" id="ARBA00023136"/>
    </source>
</evidence>
<dbReference type="PROSITE" id="PS51677">
    <property type="entry name" value="NODB"/>
    <property type="match status" value="1"/>
</dbReference>
<feature type="region of interest" description="Disordered" evidence="22">
    <location>
        <begin position="398"/>
        <end position="443"/>
    </location>
</feature>
<organism evidence="25 26">
    <name type="scientific">Malassezia globosa (strain ATCC MYA-4612 / CBS 7966)</name>
    <name type="common">Dandruff-associated fungus</name>
    <dbReference type="NCBI Taxonomy" id="425265"/>
    <lineage>
        <taxon>Eukaryota</taxon>
        <taxon>Fungi</taxon>
        <taxon>Dikarya</taxon>
        <taxon>Basidiomycota</taxon>
        <taxon>Ustilaginomycotina</taxon>
        <taxon>Malasseziomycetes</taxon>
        <taxon>Malasseziales</taxon>
        <taxon>Malasseziaceae</taxon>
        <taxon>Malassezia</taxon>
    </lineage>
</organism>
<dbReference type="PANTHER" id="PTHR10587:SF98">
    <property type="entry name" value="CHITIN DEACETYLASE"/>
    <property type="match status" value="1"/>
</dbReference>
<dbReference type="FunFam" id="3.20.20.370:FF:000004">
    <property type="entry name" value="Related to Chitin deacetylase"/>
    <property type="match status" value="1"/>
</dbReference>
<dbReference type="SUPFAM" id="SSF88713">
    <property type="entry name" value="Glycoside hydrolase/deacetylase"/>
    <property type="match status" value="1"/>
</dbReference>
<dbReference type="Proteomes" id="UP000008837">
    <property type="component" value="Unassembled WGS sequence"/>
</dbReference>
<keyword evidence="16" id="KW-0170">Cobalt</keyword>
<evidence type="ECO:0000256" key="10">
    <source>
        <dbReference type="ARBA" id="ARBA00022729"/>
    </source>
</evidence>
<dbReference type="OrthoDB" id="407355at2759"/>
<dbReference type="RefSeq" id="XP_001732835.1">
    <property type="nucleotide sequence ID" value="XM_001732783.1"/>
</dbReference>
<dbReference type="GO" id="GO:0005886">
    <property type="term" value="C:plasma membrane"/>
    <property type="evidence" value="ECO:0007669"/>
    <property type="project" value="UniProtKB-SubCell"/>
</dbReference>